<gene>
    <name evidence="2" type="ORF">Tco_0726949</name>
</gene>
<protein>
    <submittedName>
        <fullName evidence="2">Uncharacterized protein</fullName>
    </submittedName>
</protein>
<evidence type="ECO:0000313" key="3">
    <source>
        <dbReference type="Proteomes" id="UP001151760"/>
    </source>
</evidence>
<comment type="caution">
    <text evidence="2">The sequence shown here is derived from an EMBL/GenBank/DDBJ whole genome shotgun (WGS) entry which is preliminary data.</text>
</comment>
<name>A0ABQ4YH26_9ASTR</name>
<dbReference type="Proteomes" id="UP001151760">
    <property type="component" value="Unassembled WGS sequence"/>
</dbReference>
<keyword evidence="3" id="KW-1185">Reference proteome</keyword>
<reference evidence="2" key="2">
    <citation type="submission" date="2022-01" db="EMBL/GenBank/DDBJ databases">
        <authorList>
            <person name="Yamashiro T."/>
            <person name="Shiraishi A."/>
            <person name="Satake H."/>
            <person name="Nakayama K."/>
        </authorList>
    </citation>
    <scope>NUCLEOTIDE SEQUENCE</scope>
</reference>
<proteinExistence type="predicted"/>
<feature type="coiled-coil region" evidence="1">
    <location>
        <begin position="46"/>
        <end position="80"/>
    </location>
</feature>
<accession>A0ABQ4YH26</accession>
<reference evidence="2" key="1">
    <citation type="journal article" date="2022" name="Int. J. Mol. Sci.">
        <title>Draft Genome of Tanacetum Coccineum: Genomic Comparison of Closely Related Tanacetum-Family Plants.</title>
        <authorList>
            <person name="Yamashiro T."/>
            <person name="Shiraishi A."/>
            <person name="Nakayama K."/>
            <person name="Satake H."/>
        </authorList>
    </citation>
    <scope>NUCLEOTIDE SEQUENCE</scope>
</reference>
<keyword evidence="1" id="KW-0175">Coiled coil</keyword>
<sequence>MEAHCVNLELKYQNQALKFGQHGQILNETSNKDKIKMEKDVLETINIEFEHSVAKLLVENEQLNKENEHLKQIYKDLYDSIKKTRVQTKNHNDSLIAQVNSKTVENADLKAKIQEKVSANAALKNELRKLKENSVDTKFSKPSILGKPVLQTLRNQSVVRQLNAFQSERPKISKPRFASKVDVKNDLLKPVTPHYLPKV</sequence>
<evidence type="ECO:0000256" key="1">
    <source>
        <dbReference type="SAM" id="Coils"/>
    </source>
</evidence>
<dbReference type="EMBL" id="BQNB010010421">
    <property type="protein sequence ID" value="GJS77068.1"/>
    <property type="molecule type" value="Genomic_DNA"/>
</dbReference>
<organism evidence="2 3">
    <name type="scientific">Tanacetum coccineum</name>
    <dbReference type="NCBI Taxonomy" id="301880"/>
    <lineage>
        <taxon>Eukaryota</taxon>
        <taxon>Viridiplantae</taxon>
        <taxon>Streptophyta</taxon>
        <taxon>Embryophyta</taxon>
        <taxon>Tracheophyta</taxon>
        <taxon>Spermatophyta</taxon>
        <taxon>Magnoliopsida</taxon>
        <taxon>eudicotyledons</taxon>
        <taxon>Gunneridae</taxon>
        <taxon>Pentapetalae</taxon>
        <taxon>asterids</taxon>
        <taxon>campanulids</taxon>
        <taxon>Asterales</taxon>
        <taxon>Asteraceae</taxon>
        <taxon>Asteroideae</taxon>
        <taxon>Anthemideae</taxon>
        <taxon>Anthemidinae</taxon>
        <taxon>Tanacetum</taxon>
    </lineage>
</organism>
<evidence type="ECO:0000313" key="2">
    <source>
        <dbReference type="EMBL" id="GJS77068.1"/>
    </source>
</evidence>
<feature type="coiled-coil region" evidence="1">
    <location>
        <begin position="106"/>
        <end position="133"/>
    </location>
</feature>